<dbReference type="Pfam" id="PF01909">
    <property type="entry name" value="NTP_transf_2"/>
    <property type="match status" value="1"/>
</dbReference>
<evidence type="ECO:0000313" key="11">
    <source>
        <dbReference type="EMBL" id="SOD96742.1"/>
    </source>
</evidence>
<dbReference type="InterPro" id="IPR043519">
    <property type="entry name" value="NT_sf"/>
</dbReference>
<dbReference type="GO" id="GO:0046872">
    <property type="term" value="F:metal ion binding"/>
    <property type="evidence" value="ECO:0007669"/>
    <property type="project" value="UniProtKB-KW"/>
</dbReference>
<dbReference type="GO" id="GO:0016779">
    <property type="term" value="F:nucleotidyltransferase activity"/>
    <property type="evidence" value="ECO:0007669"/>
    <property type="project" value="UniProtKB-KW"/>
</dbReference>
<dbReference type="AlphaFoldDB" id="A0A286GMM2"/>
<evidence type="ECO:0000256" key="5">
    <source>
        <dbReference type="ARBA" id="ARBA00022723"/>
    </source>
</evidence>
<keyword evidence="2" id="KW-1277">Toxin-antitoxin system</keyword>
<dbReference type="CDD" id="cd05403">
    <property type="entry name" value="NT_KNTase_like"/>
    <property type="match status" value="1"/>
</dbReference>
<keyword evidence="7" id="KW-0067">ATP-binding</keyword>
<accession>A0A286GMM2</accession>
<evidence type="ECO:0000313" key="12">
    <source>
        <dbReference type="Proteomes" id="UP000219452"/>
    </source>
</evidence>
<dbReference type="PANTHER" id="PTHR33571">
    <property type="entry name" value="SSL8005 PROTEIN"/>
    <property type="match status" value="1"/>
</dbReference>
<keyword evidence="4" id="KW-0548">Nucleotidyltransferase</keyword>
<evidence type="ECO:0000259" key="10">
    <source>
        <dbReference type="Pfam" id="PF01909"/>
    </source>
</evidence>
<evidence type="ECO:0000256" key="6">
    <source>
        <dbReference type="ARBA" id="ARBA00022741"/>
    </source>
</evidence>
<evidence type="ECO:0000256" key="3">
    <source>
        <dbReference type="ARBA" id="ARBA00022679"/>
    </source>
</evidence>
<organism evidence="11 12">
    <name type="scientific">Spirosoma fluviale</name>
    <dbReference type="NCBI Taxonomy" id="1597977"/>
    <lineage>
        <taxon>Bacteria</taxon>
        <taxon>Pseudomonadati</taxon>
        <taxon>Bacteroidota</taxon>
        <taxon>Cytophagia</taxon>
        <taxon>Cytophagales</taxon>
        <taxon>Cytophagaceae</taxon>
        <taxon>Spirosoma</taxon>
    </lineage>
</organism>
<protein>
    <recommendedName>
        <fullName evidence="10">Polymerase nucleotidyl transferase domain-containing protein</fullName>
    </recommendedName>
</protein>
<gene>
    <name evidence="11" type="ORF">SAMN06269250_5472</name>
</gene>
<reference evidence="12" key="1">
    <citation type="submission" date="2017-09" db="EMBL/GenBank/DDBJ databases">
        <authorList>
            <person name="Varghese N."/>
            <person name="Submissions S."/>
        </authorList>
    </citation>
    <scope>NUCLEOTIDE SEQUENCE [LARGE SCALE GENOMIC DNA]</scope>
    <source>
        <strain evidence="12">DSM 29961</strain>
    </source>
</reference>
<evidence type="ECO:0000256" key="9">
    <source>
        <dbReference type="ARBA" id="ARBA00038276"/>
    </source>
</evidence>
<dbReference type="InterPro" id="IPR052038">
    <property type="entry name" value="Type-VII_TA_antitoxin"/>
</dbReference>
<evidence type="ECO:0000256" key="1">
    <source>
        <dbReference type="ARBA" id="ARBA00001946"/>
    </source>
</evidence>
<proteinExistence type="inferred from homology"/>
<evidence type="ECO:0000256" key="8">
    <source>
        <dbReference type="ARBA" id="ARBA00022842"/>
    </source>
</evidence>
<dbReference type="Gene3D" id="3.30.460.10">
    <property type="entry name" value="Beta Polymerase, domain 2"/>
    <property type="match status" value="1"/>
</dbReference>
<keyword evidence="8" id="KW-0460">Magnesium</keyword>
<sequence length="102" mass="11949">MELNKQTVLQFIQRNREHIKSFGVARIGLFGSFVRNEQRVDSDIDLLVDYEVGKASFRNLMDLAFFFEDSFHRKIELVTPSSLSERLKQYIAKEVEYVALTD</sequence>
<feature type="domain" description="Polymerase nucleotidyl transferase" evidence="10">
    <location>
        <begin position="16"/>
        <end position="94"/>
    </location>
</feature>
<dbReference type="InterPro" id="IPR002934">
    <property type="entry name" value="Polymerase_NTP_transf_dom"/>
</dbReference>
<evidence type="ECO:0000256" key="4">
    <source>
        <dbReference type="ARBA" id="ARBA00022695"/>
    </source>
</evidence>
<dbReference type="EMBL" id="OCNH01000006">
    <property type="protein sequence ID" value="SOD96742.1"/>
    <property type="molecule type" value="Genomic_DNA"/>
</dbReference>
<name>A0A286GMM2_9BACT</name>
<dbReference type="PANTHER" id="PTHR33571:SF14">
    <property type="entry name" value="PROTEIN ADENYLYLTRANSFERASE MJ0435-RELATED"/>
    <property type="match status" value="1"/>
</dbReference>
<comment type="cofactor">
    <cofactor evidence="1">
        <name>Mg(2+)</name>
        <dbReference type="ChEBI" id="CHEBI:18420"/>
    </cofactor>
</comment>
<evidence type="ECO:0000256" key="2">
    <source>
        <dbReference type="ARBA" id="ARBA00022649"/>
    </source>
</evidence>
<comment type="similarity">
    <text evidence="9">Belongs to the MntA antitoxin family.</text>
</comment>
<keyword evidence="3" id="KW-0808">Transferase</keyword>
<keyword evidence="5" id="KW-0479">Metal-binding</keyword>
<keyword evidence="6" id="KW-0547">Nucleotide-binding</keyword>
<keyword evidence="12" id="KW-1185">Reference proteome</keyword>
<dbReference type="SUPFAM" id="SSF81301">
    <property type="entry name" value="Nucleotidyltransferase"/>
    <property type="match status" value="1"/>
</dbReference>
<evidence type="ECO:0000256" key="7">
    <source>
        <dbReference type="ARBA" id="ARBA00022840"/>
    </source>
</evidence>
<dbReference type="GO" id="GO:0005524">
    <property type="term" value="F:ATP binding"/>
    <property type="evidence" value="ECO:0007669"/>
    <property type="project" value="UniProtKB-KW"/>
</dbReference>
<dbReference type="Proteomes" id="UP000219452">
    <property type="component" value="Unassembled WGS sequence"/>
</dbReference>